<dbReference type="EMBL" id="BMHB01000002">
    <property type="protein sequence ID" value="GGI16808.1"/>
    <property type="molecule type" value="Genomic_DNA"/>
</dbReference>
<accession>A0A8J3AN31</accession>
<feature type="transmembrane region" description="Helical" evidence="8">
    <location>
        <begin position="88"/>
        <end position="109"/>
    </location>
</feature>
<dbReference type="Proteomes" id="UP000626244">
    <property type="component" value="Unassembled WGS sequence"/>
</dbReference>
<evidence type="ECO:0000256" key="2">
    <source>
        <dbReference type="ARBA" id="ARBA00010068"/>
    </source>
</evidence>
<comment type="caution">
    <text evidence="9">The sequence shown here is derived from an EMBL/GenBank/DDBJ whole genome shotgun (WGS) entry which is preliminary data.</text>
</comment>
<dbReference type="Gene3D" id="1.25.40.600">
    <property type="match status" value="1"/>
</dbReference>
<dbReference type="InterPro" id="IPR038523">
    <property type="entry name" value="AmiSUreI_transpt_sf"/>
</dbReference>
<evidence type="ECO:0000256" key="4">
    <source>
        <dbReference type="ARBA" id="ARBA00022475"/>
    </source>
</evidence>
<keyword evidence="4" id="KW-1003">Cell membrane</keyword>
<gene>
    <name evidence="9" type="ORF">GCM10007380_34810</name>
</gene>
<feature type="transmembrane region" description="Helical" evidence="8">
    <location>
        <begin position="58"/>
        <end position="76"/>
    </location>
</feature>
<evidence type="ECO:0000256" key="6">
    <source>
        <dbReference type="ARBA" id="ARBA00022989"/>
    </source>
</evidence>
<dbReference type="AlphaFoldDB" id="A0A8J3AN31"/>
<dbReference type="OrthoDB" id="6636366at2"/>
<organism evidence="9 10">
    <name type="scientific">Gottfriedia solisilvae</name>
    <dbReference type="NCBI Taxonomy" id="1516104"/>
    <lineage>
        <taxon>Bacteria</taxon>
        <taxon>Bacillati</taxon>
        <taxon>Bacillota</taxon>
        <taxon>Bacilli</taxon>
        <taxon>Bacillales</taxon>
        <taxon>Bacillaceae</taxon>
        <taxon>Gottfriedia</taxon>
    </lineage>
</organism>
<feature type="transmembrane region" description="Helical" evidence="8">
    <location>
        <begin position="116"/>
        <end position="135"/>
    </location>
</feature>
<keyword evidence="10" id="KW-1185">Reference proteome</keyword>
<evidence type="ECO:0000256" key="1">
    <source>
        <dbReference type="ARBA" id="ARBA00004651"/>
    </source>
</evidence>
<evidence type="ECO:0000256" key="8">
    <source>
        <dbReference type="SAM" id="Phobius"/>
    </source>
</evidence>
<feature type="transmembrane region" description="Helical" evidence="8">
    <location>
        <begin position="170"/>
        <end position="188"/>
    </location>
</feature>
<feature type="transmembrane region" description="Helical" evidence="8">
    <location>
        <begin position="31"/>
        <end position="49"/>
    </location>
</feature>
<dbReference type="Pfam" id="PF02293">
    <property type="entry name" value="AmiS_UreI"/>
    <property type="match status" value="1"/>
</dbReference>
<dbReference type="GO" id="GO:0005886">
    <property type="term" value="C:plasma membrane"/>
    <property type="evidence" value="ECO:0007669"/>
    <property type="project" value="UniProtKB-SubCell"/>
</dbReference>
<proteinExistence type="inferred from homology"/>
<evidence type="ECO:0000313" key="9">
    <source>
        <dbReference type="EMBL" id="GGI16808.1"/>
    </source>
</evidence>
<evidence type="ECO:0000313" key="10">
    <source>
        <dbReference type="Proteomes" id="UP000626244"/>
    </source>
</evidence>
<dbReference type="RefSeq" id="WP_088001397.1">
    <property type="nucleotide sequence ID" value="NZ_BMHB01000002.1"/>
</dbReference>
<sequence length="210" mass="23652">MATVGLLLSGATLFLNSLVLLNKADAKSASLLNIFVGALQVIIPLYLLTNMGDGKWELYNLACIFFFGITYLYNGFTNLKGFSATGLGWFSLWVSIMSVLYALVSFILIHDIVNGLLWVLWAYLWYLFFAGIVLGKKIERYTGIVAMIQSWITITLPAFLMILGVWQNEVVTKTWIVILGAAVLYFVINEVKSIVKQKRFQLFNQAELKN</sequence>
<protein>
    <submittedName>
        <fullName evidence="9">Acetamide transporter</fullName>
    </submittedName>
</protein>
<comment type="similarity">
    <text evidence="2">Belongs to the AmiS/UreI family.</text>
</comment>
<keyword evidence="5 8" id="KW-0812">Transmembrane</keyword>
<feature type="transmembrane region" description="Helical" evidence="8">
    <location>
        <begin position="141"/>
        <end position="163"/>
    </location>
</feature>
<keyword evidence="3" id="KW-0813">Transport</keyword>
<dbReference type="InterPro" id="IPR003211">
    <property type="entry name" value="AmiSUreI_transpt"/>
</dbReference>
<name>A0A8J3AN31_9BACI</name>
<evidence type="ECO:0000256" key="3">
    <source>
        <dbReference type="ARBA" id="ARBA00022448"/>
    </source>
</evidence>
<keyword evidence="7 8" id="KW-0472">Membrane</keyword>
<keyword evidence="6 8" id="KW-1133">Transmembrane helix</keyword>
<evidence type="ECO:0000256" key="5">
    <source>
        <dbReference type="ARBA" id="ARBA00022692"/>
    </source>
</evidence>
<reference evidence="10" key="1">
    <citation type="journal article" date="2019" name="Int. J. Syst. Evol. Microbiol.">
        <title>The Global Catalogue of Microorganisms (GCM) 10K type strain sequencing project: providing services to taxonomists for standard genome sequencing and annotation.</title>
        <authorList>
            <consortium name="The Broad Institute Genomics Platform"/>
            <consortium name="The Broad Institute Genome Sequencing Center for Infectious Disease"/>
            <person name="Wu L."/>
            <person name="Ma J."/>
        </authorList>
    </citation>
    <scope>NUCLEOTIDE SEQUENCE [LARGE SCALE GENOMIC DNA]</scope>
    <source>
        <strain evidence="10">CGMCC 1.14993</strain>
    </source>
</reference>
<comment type="subcellular location">
    <subcellularLocation>
        <location evidence="1">Cell membrane</location>
        <topology evidence="1">Multi-pass membrane protein</topology>
    </subcellularLocation>
</comment>
<evidence type="ECO:0000256" key="7">
    <source>
        <dbReference type="ARBA" id="ARBA00023136"/>
    </source>
</evidence>